<evidence type="ECO:0000313" key="1">
    <source>
        <dbReference type="EMBL" id="RRR68594.1"/>
    </source>
</evidence>
<evidence type="ECO:0000313" key="2">
    <source>
        <dbReference type="Proteomes" id="UP000280307"/>
    </source>
</evidence>
<name>A0A426TU30_9CHLR</name>
<accession>A0A426TU30</accession>
<dbReference type="AlphaFoldDB" id="A0A426TU30"/>
<dbReference type="EMBL" id="RSAS01000708">
    <property type="protein sequence ID" value="RRR68594.1"/>
    <property type="molecule type" value="Genomic_DNA"/>
</dbReference>
<gene>
    <name evidence="1" type="ORF">EI684_17435</name>
</gene>
<sequence>MSRFEFVDEFINDYFDVVVEVEFAKQLTPVEVHQLLRRVAEVTSGQLAASLFEGFSYFLVNGGLLRTNFRFARAPQNPRLSGEELENRSRQRVQFIFYFFANISQVSPFASHPFPVGYEAFSSMPEELGFDS</sequence>
<proteinExistence type="predicted"/>
<comment type="caution">
    <text evidence="1">The sequence shown here is derived from an EMBL/GenBank/DDBJ whole genome shotgun (WGS) entry which is preliminary data.</text>
</comment>
<reference evidence="1 2" key="1">
    <citation type="submission" date="2018-12" db="EMBL/GenBank/DDBJ databases">
        <title>Genome Sequence of Candidatus Viridilinea halotolerans isolated from saline sulfide-rich spring.</title>
        <authorList>
            <person name="Grouzdev D.S."/>
            <person name="Burganskaya E.I."/>
            <person name="Krutkina M.S."/>
            <person name="Sukhacheva M.V."/>
            <person name="Gorlenko V.M."/>
        </authorList>
    </citation>
    <scope>NUCLEOTIDE SEQUENCE [LARGE SCALE GENOMIC DNA]</scope>
    <source>
        <strain evidence="1">Chok-6</strain>
    </source>
</reference>
<protein>
    <submittedName>
        <fullName evidence="1">Uncharacterized protein</fullName>
    </submittedName>
</protein>
<dbReference type="Proteomes" id="UP000280307">
    <property type="component" value="Unassembled WGS sequence"/>
</dbReference>
<organism evidence="1 2">
    <name type="scientific">Candidatus Viridilinea halotolerans</name>
    <dbReference type="NCBI Taxonomy" id="2491704"/>
    <lineage>
        <taxon>Bacteria</taxon>
        <taxon>Bacillati</taxon>
        <taxon>Chloroflexota</taxon>
        <taxon>Chloroflexia</taxon>
        <taxon>Chloroflexales</taxon>
        <taxon>Chloroflexineae</taxon>
        <taxon>Oscillochloridaceae</taxon>
        <taxon>Candidatus Viridilinea</taxon>
    </lineage>
</organism>